<keyword evidence="2" id="KW-0812">Transmembrane</keyword>
<evidence type="ECO:0008006" key="6">
    <source>
        <dbReference type="Google" id="ProtNLM"/>
    </source>
</evidence>
<dbReference type="InterPro" id="IPR026505">
    <property type="entry name" value="Solute_c_fam_35_mem_F3/F4"/>
</dbReference>
<feature type="transmembrane region" description="Helical" evidence="2">
    <location>
        <begin position="177"/>
        <end position="196"/>
    </location>
</feature>
<evidence type="ECO:0000256" key="2">
    <source>
        <dbReference type="SAM" id="Phobius"/>
    </source>
</evidence>
<reference evidence="4" key="3">
    <citation type="submission" date="2015-06" db="UniProtKB">
        <authorList>
            <consortium name="EnsemblMetazoa"/>
        </authorList>
    </citation>
    <scope>IDENTIFICATION</scope>
</reference>
<feature type="transmembrane region" description="Helical" evidence="2">
    <location>
        <begin position="298"/>
        <end position="319"/>
    </location>
</feature>
<dbReference type="EnsemblMetazoa" id="CapteT198890">
    <property type="protein sequence ID" value="CapteP198890"/>
    <property type="gene ID" value="CapteG198890"/>
</dbReference>
<feature type="transmembrane region" description="Helical" evidence="2">
    <location>
        <begin position="59"/>
        <end position="82"/>
    </location>
</feature>
<dbReference type="PANTHER" id="PTHR19346:SF4">
    <property type="entry name" value="SUGAR PHOSPHATE TRANSPORTER DOMAIN-CONTAINING PROTEIN"/>
    <property type="match status" value="1"/>
</dbReference>
<dbReference type="Proteomes" id="UP000014760">
    <property type="component" value="Unassembled WGS sequence"/>
</dbReference>
<gene>
    <name evidence="3" type="ORF">CAPTEDRAFT_198890</name>
</gene>
<reference evidence="3 5" key="2">
    <citation type="journal article" date="2013" name="Nature">
        <title>Insights into bilaterian evolution from three spiralian genomes.</title>
        <authorList>
            <person name="Simakov O."/>
            <person name="Marletaz F."/>
            <person name="Cho S.J."/>
            <person name="Edsinger-Gonzales E."/>
            <person name="Havlak P."/>
            <person name="Hellsten U."/>
            <person name="Kuo D.H."/>
            <person name="Larsson T."/>
            <person name="Lv J."/>
            <person name="Arendt D."/>
            <person name="Savage R."/>
            <person name="Osoegawa K."/>
            <person name="de Jong P."/>
            <person name="Grimwood J."/>
            <person name="Chapman J.A."/>
            <person name="Shapiro H."/>
            <person name="Aerts A."/>
            <person name="Otillar R.P."/>
            <person name="Terry A.Y."/>
            <person name="Boore J.L."/>
            <person name="Grigoriev I.V."/>
            <person name="Lindberg D.R."/>
            <person name="Seaver E.C."/>
            <person name="Weisblat D.A."/>
            <person name="Putnam N.H."/>
            <person name="Rokhsar D.S."/>
        </authorList>
    </citation>
    <scope>NUCLEOTIDE SEQUENCE</scope>
    <source>
        <strain evidence="3 5">I ESC-2004</strain>
    </source>
</reference>
<feature type="transmembrane region" description="Helical" evidence="2">
    <location>
        <begin position="94"/>
        <end position="113"/>
    </location>
</feature>
<reference evidence="5" key="1">
    <citation type="submission" date="2012-12" db="EMBL/GenBank/DDBJ databases">
        <authorList>
            <person name="Hellsten U."/>
            <person name="Grimwood J."/>
            <person name="Chapman J.A."/>
            <person name="Shapiro H."/>
            <person name="Aerts A."/>
            <person name="Otillar R.P."/>
            <person name="Terry A.Y."/>
            <person name="Boore J.L."/>
            <person name="Simakov O."/>
            <person name="Marletaz F."/>
            <person name="Cho S.-J."/>
            <person name="Edsinger-Gonzales E."/>
            <person name="Havlak P."/>
            <person name="Kuo D.-H."/>
            <person name="Larsson T."/>
            <person name="Lv J."/>
            <person name="Arendt D."/>
            <person name="Savage R."/>
            <person name="Osoegawa K."/>
            <person name="de Jong P."/>
            <person name="Lindberg D.R."/>
            <person name="Seaver E.C."/>
            <person name="Weisblat D.A."/>
            <person name="Putnam N.H."/>
            <person name="Grigoriev I.V."/>
            <person name="Rokhsar D.S."/>
        </authorList>
    </citation>
    <scope>NUCLEOTIDE SEQUENCE</scope>
    <source>
        <strain evidence="5">I ESC-2004</strain>
    </source>
</reference>
<organism evidence="3">
    <name type="scientific">Capitella teleta</name>
    <name type="common">Polychaete worm</name>
    <dbReference type="NCBI Taxonomy" id="283909"/>
    <lineage>
        <taxon>Eukaryota</taxon>
        <taxon>Metazoa</taxon>
        <taxon>Spiralia</taxon>
        <taxon>Lophotrochozoa</taxon>
        <taxon>Annelida</taxon>
        <taxon>Polychaeta</taxon>
        <taxon>Sedentaria</taxon>
        <taxon>Scolecida</taxon>
        <taxon>Capitellidae</taxon>
        <taxon>Capitella</taxon>
    </lineage>
</organism>
<feature type="transmembrane region" description="Helical" evidence="2">
    <location>
        <begin position="326"/>
        <end position="345"/>
    </location>
</feature>
<feature type="transmembrane region" description="Helical" evidence="2">
    <location>
        <begin position="262"/>
        <end position="286"/>
    </location>
</feature>
<feature type="transmembrane region" description="Helical" evidence="2">
    <location>
        <begin position="201"/>
        <end position="221"/>
    </location>
</feature>
<keyword evidence="5" id="KW-1185">Reference proteome</keyword>
<feature type="transmembrane region" description="Helical" evidence="2">
    <location>
        <begin position="233"/>
        <end position="250"/>
    </location>
</feature>
<feature type="transmembrane region" description="Helical" evidence="2">
    <location>
        <begin position="147"/>
        <end position="165"/>
    </location>
</feature>
<keyword evidence="2" id="KW-0472">Membrane</keyword>
<dbReference type="EMBL" id="AMQN01009167">
    <property type="status" value="NOT_ANNOTATED_CDS"/>
    <property type="molecule type" value="Genomic_DNA"/>
</dbReference>
<dbReference type="HOGENOM" id="CLU_022280_0_1_1"/>
<feature type="compositionally biased region" description="Polar residues" evidence="1">
    <location>
        <begin position="1"/>
        <end position="10"/>
    </location>
</feature>
<evidence type="ECO:0000313" key="5">
    <source>
        <dbReference type="Proteomes" id="UP000014760"/>
    </source>
</evidence>
<dbReference type="EMBL" id="KB304845">
    <property type="protein sequence ID" value="ELU01641.1"/>
    <property type="molecule type" value="Genomic_DNA"/>
</dbReference>
<sequence>MEPSSSSKGLNPSRDPANPEVSRAGEASSCLQQIADDPEPLEPPQHCCKCKVPRQICKLFAGIGLMLVGSVCWAGVTQSAHITNEHSHFDCPLFLVYFSTSWFICVYPLYLILKLMSTRGKLEIGESFREGVRAFGDDGFSACPYKIFAKCAGLTILWDMTAYLFVRSLDFKAATDIVALFATNSSFVYLLSWIVLQKKFIAIRIVAFILGMTGTICLIYIEKGSANSNMWGAILVIISTAGAAFYRVLFRKIIGDIPSGQLAFTTSCLGLFNVVSVWPMLLLLHFTGAEKIQWATMPWGWVSTTAAFMMGCKLVLTFGSAFTYPILLYSTFIFALPFCFASTLIVPPYKISTLSGVQIGSYVLIVTSFLLNILPDDWHGKILKKLNIKQRIETPDDSRLAPRLRMGH</sequence>
<name>R7U6A0_CAPTE</name>
<evidence type="ECO:0000313" key="4">
    <source>
        <dbReference type="EnsemblMetazoa" id="CapteP198890"/>
    </source>
</evidence>
<keyword evidence="2" id="KW-1133">Transmembrane helix</keyword>
<dbReference type="OrthoDB" id="10062838at2759"/>
<dbReference type="STRING" id="283909.R7U6A0"/>
<feature type="region of interest" description="Disordered" evidence="1">
    <location>
        <begin position="1"/>
        <end position="28"/>
    </location>
</feature>
<feature type="transmembrane region" description="Helical" evidence="2">
    <location>
        <begin position="351"/>
        <end position="374"/>
    </location>
</feature>
<evidence type="ECO:0000256" key="1">
    <source>
        <dbReference type="SAM" id="MobiDB-lite"/>
    </source>
</evidence>
<dbReference type="PANTHER" id="PTHR19346">
    <property type="entry name" value="SUGAR PHOSPHATE TRANSPORTER DOMAIN-CONTAINING PROTEIN"/>
    <property type="match status" value="1"/>
</dbReference>
<dbReference type="OMA" id="CPWERRR"/>
<dbReference type="AlphaFoldDB" id="R7U6A0"/>
<proteinExistence type="predicted"/>
<evidence type="ECO:0000313" key="3">
    <source>
        <dbReference type="EMBL" id="ELU01641.1"/>
    </source>
</evidence>
<protein>
    <recommendedName>
        <fullName evidence="6">EamA domain-containing protein</fullName>
    </recommendedName>
</protein>
<accession>R7U6A0</accession>